<comment type="similarity">
    <text evidence="2 3">Belongs to the glutamine synthetase family.</text>
</comment>
<dbReference type="SMART" id="SM01230">
    <property type="entry name" value="Gln-synt_C"/>
    <property type="match status" value="1"/>
</dbReference>
<dbReference type="Gene3D" id="3.30.590.10">
    <property type="entry name" value="Glutamine synthetase/guanido kinase, catalytic domain"/>
    <property type="match status" value="1"/>
</dbReference>
<dbReference type="InterPro" id="IPR008146">
    <property type="entry name" value="Gln_synth_cat_dom"/>
</dbReference>
<name>A0A0G0BTR4_9BACT</name>
<comment type="caution">
    <text evidence="5">The sequence shown here is derived from an EMBL/GenBank/DDBJ whole genome shotgun (WGS) entry which is preliminary data.</text>
</comment>
<dbReference type="Proteomes" id="UP000034457">
    <property type="component" value="Unassembled WGS sequence"/>
</dbReference>
<accession>A0A0G0BTR4</accession>
<feature type="domain" description="GS catalytic" evidence="4">
    <location>
        <begin position="61"/>
        <end position="396"/>
    </location>
</feature>
<dbReference type="EMBL" id="LBQC01000013">
    <property type="protein sequence ID" value="KKP72698.1"/>
    <property type="molecule type" value="Genomic_DNA"/>
</dbReference>
<dbReference type="PANTHER" id="PTHR43785:SF2">
    <property type="entry name" value="TYPE-1 GLUTAMINE SYNTHETASE 1"/>
    <property type="match status" value="1"/>
</dbReference>
<evidence type="ECO:0000256" key="1">
    <source>
        <dbReference type="ARBA" id="ARBA00022598"/>
    </source>
</evidence>
<dbReference type="AlphaFoldDB" id="A0A0G0BTR4"/>
<protein>
    <submittedName>
        <fullName evidence="5">L-glutamine synthetase</fullName>
    </submittedName>
</protein>
<proteinExistence type="inferred from homology"/>
<organism evidence="5 6">
    <name type="scientific">Candidatus Roizmanbacteria bacterium GW2011_GWA2_35_19</name>
    <dbReference type="NCBI Taxonomy" id="1618478"/>
    <lineage>
        <taxon>Bacteria</taxon>
        <taxon>Candidatus Roizmaniibacteriota</taxon>
    </lineage>
</organism>
<dbReference type="Pfam" id="PF00120">
    <property type="entry name" value="Gln-synt_C"/>
    <property type="match status" value="1"/>
</dbReference>
<sequence>MAQQALPVMYDAQAINSGLTPAGEVFMRADWDTLKSLPYSPGHARVYTNTYNAGKQWTQCPRSFLKKVIKKAEEYNLRIKAAFENEFYLLKLKDGIMQLFDQSLFAQTYALDNANLIIKDITDALSAQSVYPEMLYAESGSGQFEIPVRYTDTLAAADQQITFRETVRGVTQKFDDVIASFVPKIFSDKAGSGAHLHFSLWENEKNITADFKDIKKISAKAQSFIAGILFHLPALMCLTTPTANSFKRIKPRFWSGTYKCWGYGNREAAIRIPETDDNNPITNIELKTVDPTCNPYLALGAVITAGLDGLEKKMKLGDSVNKDPADLTKDELHENNINLLPSNLGLAIEHLRKDKTILDMVGSDLAKSFLAVRDAEWLAMKDFSVEQEAKLLLERY</sequence>
<dbReference type="PROSITE" id="PS51987">
    <property type="entry name" value="GS_CATALYTIC"/>
    <property type="match status" value="1"/>
</dbReference>
<dbReference type="STRING" id="1618478.UR68_C0013G0011"/>
<evidence type="ECO:0000256" key="3">
    <source>
        <dbReference type="RuleBase" id="RU000384"/>
    </source>
</evidence>
<evidence type="ECO:0000256" key="2">
    <source>
        <dbReference type="PROSITE-ProRule" id="PRU01331"/>
    </source>
</evidence>
<dbReference type="InterPro" id="IPR014746">
    <property type="entry name" value="Gln_synth/guanido_kin_cat_dom"/>
</dbReference>
<dbReference type="PATRIC" id="fig|1618478.3.peg.522"/>
<dbReference type="GO" id="GO:0004356">
    <property type="term" value="F:glutamine synthetase activity"/>
    <property type="evidence" value="ECO:0007669"/>
    <property type="project" value="InterPro"/>
</dbReference>
<evidence type="ECO:0000313" key="6">
    <source>
        <dbReference type="Proteomes" id="UP000034457"/>
    </source>
</evidence>
<reference evidence="5 6" key="1">
    <citation type="journal article" date="2015" name="Nature">
        <title>rRNA introns, odd ribosomes, and small enigmatic genomes across a large radiation of phyla.</title>
        <authorList>
            <person name="Brown C.T."/>
            <person name="Hug L.A."/>
            <person name="Thomas B.C."/>
            <person name="Sharon I."/>
            <person name="Castelle C.J."/>
            <person name="Singh A."/>
            <person name="Wilkins M.J."/>
            <person name="Williams K.H."/>
            <person name="Banfield J.F."/>
        </authorList>
    </citation>
    <scope>NUCLEOTIDE SEQUENCE [LARGE SCALE GENOMIC DNA]</scope>
</reference>
<dbReference type="PANTHER" id="PTHR43785">
    <property type="entry name" value="GAMMA-GLUTAMYLPUTRESCINE SYNTHETASE"/>
    <property type="match status" value="1"/>
</dbReference>
<dbReference type="SUPFAM" id="SSF55931">
    <property type="entry name" value="Glutamine synthetase/guanido kinase"/>
    <property type="match status" value="1"/>
</dbReference>
<evidence type="ECO:0000259" key="4">
    <source>
        <dbReference type="PROSITE" id="PS51987"/>
    </source>
</evidence>
<gene>
    <name evidence="5" type="ORF">UR68_C0013G0011</name>
</gene>
<evidence type="ECO:0000313" key="5">
    <source>
        <dbReference type="EMBL" id="KKP72698.1"/>
    </source>
</evidence>
<keyword evidence="1" id="KW-0436">Ligase</keyword>